<comment type="similarity">
    <text evidence="1">Belongs to the peptidase M8 family.</text>
</comment>
<dbReference type="GeneID" id="14902942"/>
<dbReference type="GO" id="GO:0046872">
    <property type="term" value="F:metal ion binding"/>
    <property type="evidence" value="ECO:0007669"/>
    <property type="project" value="UniProtKB-KW"/>
</dbReference>
<evidence type="ECO:0000313" key="11">
    <source>
        <dbReference type="EMBL" id="EGR26889.1"/>
    </source>
</evidence>
<feature type="signal peptide" evidence="9">
    <location>
        <begin position="1"/>
        <end position="16"/>
    </location>
</feature>
<dbReference type="GO" id="GO:0005737">
    <property type="term" value="C:cytoplasm"/>
    <property type="evidence" value="ECO:0007669"/>
    <property type="project" value="TreeGrafter"/>
</dbReference>
<dbReference type="EC" id="3.4.24.36" evidence="11"/>
<comment type="cofactor">
    <cofactor evidence="8">
        <name>Zn(2+)</name>
        <dbReference type="ChEBI" id="CHEBI:29105"/>
    </cofactor>
    <text evidence="8">Binds 1 zinc ion per subunit.</text>
</comment>
<dbReference type="InParanoid" id="G0R6L7"/>
<dbReference type="EC" id="3.1.4.45" evidence="11"/>
<dbReference type="GO" id="GO:0003944">
    <property type="term" value="F:N-acetylglucosamine-1-phosphodiester alpha-N-acetylglucosaminidase activity"/>
    <property type="evidence" value="ECO:0007669"/>
    <property type="project" value="UniProtKB-EC"/>
</dbReference>
<dbReference type="EMBL" id="GL984406">
    <property type="protein sequence ID" value="EGR26889.1"/>
    <property type="molecule type" value="Genomic_DNA"/>
</dbReference>
<dbReference type="GO" id="GO:0007155">
    <property type="term" value="P:cell adhesion"/>
    <property type="evidence" value="ECO:0007669"/>
    <property type="project" value="InterPro"/>
</dbReference>
<dbReference type="GO" id="GO:0006508">
    <property type="term" value="P:proteolysis"/>
    <property type="evidence" value="ECO:0007669"/>
    <property type="project" value="UniProtKB-KW"/>
</dbReference>
<dbReference type="Gene3D" id="2.10.25.10">
    <property type="entry name" value="Laminin"/>
    <property type="match status" value="1"/>
</dbReference>
<feature type="binding site" evidence="8">
    <location>
        <position position="205"/>
    </location>
    <ligand>
        <name>Zn(2+)</name>
        <dbReference type="ChEBI" id="CHEBI:29105"/>
        <note>catalytic</note>
    </ligand>
</feature>
<evidence type="ECO:0000256" key="3">
    <source>
        <dbReference type="ARBA" id="ARBA00022723"/>
    </source>
</evidence>
<dbReference type="OMA" id="YASTCQH"/>
<evidence type="ECO:0000259" key="10">
    <source>
        <dbReference type="PROSITE" id="PS01186"/>
    </source>
</evidence>
<proteinExistence type="inferred from homology"/>
<dbReference type="PROSITE" id="PS01186">
    <property type="entry name" value="EGF_2"/>
    <property type="match status" value="1"/>
</dbReference>
<gene>
    <name evidence="11" type="ORF">IMG5_206020</name>
</gene>
<dbReference type="SUPFAM" id="SSF55486">
    <property type="entry name" value="Metalloproteases ('zincins'), catalytic domain"/>
    <property type="match status" value="1"/>
</dbReference>
<keyword evidence="9" id="KW-0732">Signal</keyword>
<dbReference type="InterPro" id="IPR001577">
    <property type="entry name" value="Peptidase_M8"/>
</dbReference>
<feature type="binding site" evidence="8">
    <location>
        <position position="201"/>
    </location>
    <ligand>
        <name>Zn(2+)</name>
        <dbReference type="ChEBI" id="CHEBI:29105"/>
        <note>catalytic</note>
    </ligand>
</feature>
<dbReference type="AlphaFoldDB" id="G0R6L7"/>
<name>G0R6L7_ICHMU</name>
<organism evidence="11 12">
    <name type="scientific">Ichthyophthirius multifiliis</name>
    <name type="common">White spot disease agent</name>
    <name type="synonym">Ich</name>
    <dbReference type="NCBI Taxonomy" id="5932"/>
    <lineage>
        <taxon>Eukaryota</taxon>
        <taxon>Sar</taxon>
        <taxon>Alveolata</taxon>
        <taxon>Ciliophora</taxon>
        <taxon>Intramacronucleata</taxon>
        <taxon>Oligohymenophorea</taxon>
        <taxon>Hymenostomatida</taxon>
        <taxon>Ophryoglenina</taxon>
        <taxon>Ichthyophthirius</taxon>
    </lineage>
</organism>
<dbReference type="Gene3D" id="3.10.170.20">
    <property type="match status" value="1"/>
</dbReference>
<dbReference type="FunFam" id="3.90.132.10:FF:000001">
    <property type="entry name" value="leishmanolysin-like peptidase isoform X2"/>
    <property type="match status" value="1"/>
</dbReference>
<dbReference type="Gene3D" id="3.90.132.10">
    <property type="entry name" value="Leishmanolysin , domain 2"/>
    <property type="match status" value="1"/>
</dbReference>
<dbReference type="eggNOG" id="KOG2556">
    <property type="taxonomic scope" value="Eukaryota"/>
</dbReference>
<keyword evidence="5 8" id="KW-0862">Zinc</keyword>
<feature type="binding site" evidence="8">
    <location>
        <position position="277"/>
    </location>
    <ligand>
        <name>Zn(2+)</name>
        <dbReference type="ChEBI" id="CHEBI:29105"/>
        <note>catalytic</note>
    </ligand>
</feature>
<dbReference type="RefSeq" id="XP_004023773.1">
    <property type="nucleotide sequence ID" value="XM_004023724.1"/>
</dbReference>
<accession>G0R6L7</accession>
<feature type="domain" description="EGF-like" evidence="10">
    <location>
        <begin position="503"/>
        <end position="514"/>
    </location>
</feature>
<keyword evidence="3 8" id="KW-0479">Metal-binding</keyword>
<dbReference type="GO" id="GO:0004222">
    <property type="term" value="F:metalloendopeptidase activity"/>
    <property type="evidence" value="ECO:0007669"/>
    <property type="project" value="InterPro"/>
</dbReference>
<feature type="chain" id="PRO_5003408171" evidence="9">
    <location>
        <begin position="17"/>
        <end position="520"/>
    </location>
</feature>
<protein>
    <submittedName>
        <fullName evidence="11">Leishmanolysin family protein, putative</fullName>
        <ecNumber evidence="11">3.1.4.45</ecNumber>
        <ecNumber evidence="11">3.4.24.36</ecNumber>
    </submittedName>
</protein>
<dbReference type="Pfam" id="PF01457">
    <property type="entry name" value="Peptidase_M8"/>
    <property type="match status" value="1"/>
</dbReference>
<reference evidence="11 12" key="1">
    <citation type="submission" date="2011-07" db="EMBL/GenBank/DDBJ databases">
        <authorList>
            <person name="Coyne R."/>
            <person name="Brami D."/>
            <person name="Johnson J."/>
            <person name="Hostetler J."/>
            <person name="Hannick L."/>
            <person name="Clark T."/>
            <person name="Cassidy-Hanley D."/>
            <person name="Inman J."/>
        </authorList>
    </citation>
    <scope>NUCLEOTIDE SEQUENCE [LARGE SCALE GENOMIC DNA]</scope>
    <source>
        <strain evidence="11 12">G5</strain>
    </source>
</reference>
<evidence type="ECO:0000256" key="8">
    <source>
        <dbReference type="PIRSR" id="PIRSR601577-2"/>
    </source>
</evidence>
<evidence type="ECO:0000313" key="12">
    <source>
        <dbReference type="Proteomes" id="UP000008983"/>
    </source>
</evidence>
<feature type="active site" evidence="7">
    <location>
        <position position="202"/>
    </location>
</feature>
<evidence type="ECO:0000256" key="6">
    <source>
        <dbReference type="ARBA" id="ARBA00023049"/>
    </source>
</evidence>
<evidence type="ECO:0000256" key="9">
    <source>
        <dbReference type="SAM" id="SignalP"/>
    </source>
</evidence>
<dbReference type="Proteomes" id="UP000008983">
    <property type="component" value="Unassembled WGS sequence"/>
</dbReference>
<dbReference type="InterPro" id="IPR000742">
    <property type="entry name" value="EGF"/>
</dbReference>
<evidence type="ECO:0000256" key="4">
    <source>
        <dbReference type="ARBA" id="ARBA00022801"/>
    </source>
</evidence>
<keyword evidence="6 8" id="KW-0482">Metalloprotease</keyword>
<dbReference type="OrthoDB" id="238768at2759"/>
<dbReference type="GO" id="GO:0016020">
    <property type="term" value="C:membrane"/>
    <property type="evidence" value="ECO:0007669"/>
    <property type="project" value="InterPro"/>
</dbReference>
<evidence type="ECO:0000256" key="1">
    <source>
        <dbReference type="ARBA" id="ARBA00005860"/>
    </source>
</evidence>
<evidence type="ECO:0000256" key="7">
    <source>
        <dbReference type="PIRSR" id="PIRSR601577-1"/>
    </source>
</evidence>
<dbReference type="PANTHER" id="PTHR10942">
    <property type="entry name" value="LEISHMANOLYSIN-LIKE PEPTIDASE"/>
    <property type="match status" value="1"/>
</dbReference>
<dbReference type="STRING" id="857967.G0R6L7"/>
<evidence type="ECO:0000256" key="5">
    <source>
        <dbReference type="ARBA" id="ARBA00022833"/>
    </source>
</evidence>
<keyword evidence="2" id="KW-0645">Protease</keyword>
<evidence type="ECO:0000256" key="2">
    <source>
        <dbReference type="ARBA" id="ARBA00022670"/>
    </source>
</evidence>
<keyword evidence="12" id="KW-1185">Reference proteome</keyword>
<sequence length="520" mass="58848">MQKLIIILLLITFVFGLKVMEHQCGHDKFKENYKYESIPQDSAEESSDIRNLQFKQARNMIITYNMDYFEPLATSALRDKLIGITNSCEKALNLATQYFSRLIKIFPKKEADMRYKYSNKKCGLVPIPDIDRTQAQNSDLHLYVSYTVEPGNNTLAYAGWCQFIDRLGPTHGTVNFNLGLLAAKNLQDPIVFEDLMEIVIHEITHILGFSDNDIPRWVNQNGQPHNTPIIKFRTRGVDRMFLRTPHVLAFAKKYYSCENLPGMPLEDQGGSGSAGSHWEQTAIADEYMNASNSPTQAYFSAFTTSLLRDTGFYAEVNASMEEATTFGQGKGCQFITGKCDQSIKEFCRPVEDNGLCDYYHHGSSNCSIGTYNDADCNTSKIFANGKCWDTSSDLNTQQTQIAYGVKFGTNSKCFNSTLLNNKYVPSNKLEGYCYQYYCNHNAQQLIIEVGDQKVVCTQNLAQMKVNGYNGYIQCPDNIKEFCNFKKFCPNYCSANGYCLKGQCHCAKGFYGQDCSTQKYL</sequence>
<dbReference type="PANTHER" id="PTHR10942:SF0">
    <property type="entry name" value="LEISHMANOLYSIN-LIKE PEPTIDASE"/>
    <property type="match status" value="1"/>
</dbReference>
<keyword evidence="4 11" id="KW-0378">Hydrolase</keyword>